<reference evidence="3" key="1">
    <citation type="submission" date="2020-11" db="EMBL/GenBank/DDBJ databases">
        <authorList>
            <person name="Tran Van P."/>
        </authorList>
    </citation>
    <scope>NUCLEOTIDE SEQUENCE</scope>
</reference>
<feature type="non-terminal residue" evidence="3">
    <location>
        <position position="1"/>
    </location>
</feature>
<dbReference type="OrthoDB" id="6921389at2759"/>
<dbReference type="AlphaFoldDB" id="A0A7R9QHI9"/>
<organism evidence="3">
    <name type="scientific">Medioppia subpectinata</name>
    <dbReference type="NCBI Taxonomy" id="1979941"/>
    <lineage>
        <taxon>Eukaryota</taxon>
        <taxon>Metazoa</taxon>
        <taxon>Ecdysozoa</taxon>
        <taxon>Arthropoda</taxon>
        <taxon>Chelicerata</taxon>
        <taxon>Arachnida</taxon>
        <taxon>Acari</taxon>
        <taxon>Acariformes</taxon>
        <taxon>Sarcoptiformes</taxon>
        <taxon>Oribatida</taxon>
        <taxon>Brachypylina</taxon>
        <taxon>Oppioidea</taxon>
        <taxon>Oppiidae</taxon>
        <taxon>Medioppia</taxon>
    </lineage>
</organism>
<keyword evidence="4" id="KW-1185">Reference proteome</keyword>
<protein>
    <recommendedName>
        <fullName evidence="5">Geranylgeranyl pyrophosphate synthase</fullName>
    </recommendedName>
</protein>
<evidence type="ECO:0000313" key="3">
    <source>
        <dbReference type="EMBL" id="CAD7646192.1"/>
    </source>
</evidence>
<dbReference type="GO" id="GO:0004659">
    <property type="term" value="F:prenyltransferase activity"/>
    <property type="evidence" value="ECO:0007669"/>
    <property type="project" value="InterPro"/>
</dbReference>
<dbReference type="Proteomes" id="UP000759131">
    <property type="component" value="Unassembled WGS sequence"/>
</dbReference>
<evidence type="ECO:0000313" key="4">
    <source>
        <dbReference type="Proteomes" id="UP000759131"/>
    </source>
</evidence>
<dbReference type="Gene3D" id="1.10.600.10">
    <property type="entry name" value="Farnesyl Diphosphate Synthase"/>
    <property type="match status" value="1"/>
</dbReference>
<keyword evidence="1" id="KW-0479">Metal-binding</keyword>
<dbReference type="EMBL" id="OC890719">
    <property type="protein sequence ID" value="CAD7646192.1"/>
    <property type="molecule type" value="Genomic_DNA"/>
</dbReference>
<dbReference type="PROSITE" id="PS00444">
    <property type="entry name" value="POLYPRENYL_SYNTHASE_2"/>
    <property type="match status" value="1"/>
</dbReference>
<dbReference type="PANTHER" id="PTHR12001:SF44">
    <property type="entry name" value="GERANYLGERANYL PYROPHOSPHATE SYNTHASE"/>
    <property type="match status" value="1"/>
</dbReference>
<sequence>MIRKKTGGLFTMAVKFSQLLSNCHEIDFQPFIHILGDYFQIRDDYANLVSDQYNESKTFCEDLTEGKFSFPIIHAINSDLNDTTVIDILRMRTRDRVLKEKALKKMQSLGSLEYTLNRMKQLDAIARDEVKRLGDNPEMIMILDILNKI</sequence>
<dbReference type="InterPro" id="IPR008949">
    <property type="entry name" value="Isoprenoid_synthase_dom_sf"/>
</dbReference>
<dbReference type="EMBL" id="CAJPIZ010036144">
    <property type="protein sequence ID" value="CAG2120915.1"/>
    <property type="molecule type" value="Genomic_DNA"/>
</dbReference>
<dbReference type="PANTHER" id="PTHR12001">
    <property type="entry name" value="GERANYLGERANYL PYROPHOSPHATE SYNTHASE"/>
    <property type="match status" value="1"/>
</dbReference>
<evidence type="ECO:0000256" key="1">
    <source>
        <dbReference type="ARBA" id="ARBA00022723"/>
    </source>
</evidence>
<gene>
    <name evidence="3" type="ORF">OSB1V03_LOCUS20861</name>
</gene>
<dbReference type="SUPFAM" id="SSF48576">
    <property type="entry name" value="Terpenoid synthases"/>
    <property type="match status" value="1"/>
</dbReference>
<dbReference type="GO" id="GO:0042811">
    <property type="term" value="P:pheromone biosynthetic process"/>
    <property type="evidence" value="ECO:0007669"/>
    <property type="project" value="UniProtKB-ARBA"/>
</dbReference>
<dbReference type="GO" id="GO:0008299">
    <property type="term" value="P:isoprenoid biosynthetic process"/>
    <property type="evidence" value="ECO:0007669"/>
    <property type="project" value="InterPro"/>
</dbReference>
<evidence type="ECO:0008006" key="5">
    <source>
        <dbReference type="Google" id="ProtNLM"/>
    </source>
</evidence>
<keyword evidence="2" id="KW-0460">Magnesium</keyword>
<evidence type="ECO:0000256" key="2">
    <source>
        <dbReference type="ARBA" id="ARBA00022842"/>
    </source>
</evidence>
<dbReference type="Pfam" id="PF00348">
    <property type="entry name" value="polyprenyl_synt"/>
    <property type="match status" value="1"/>
</dbReference>
<proteinExistence type="predicted"/>
<dbReference type="InterPro" id="IPR000092">
    <property type="entry name" value="Polyprenyl_synt"/>
</dbReference>
<dbReference type="GO" id="GO:0046872">
    <property type="term" value="F:metal ion binding"/>
    <property type="evidence" value="ECO:0007669"/>
    <property type="project" value="UniProtKB-KW"/>
</dbReference>
<name>A0A7R9QHI9_9ACAR</name>
<dbReference type="InterPro" id="IPR033749">
    <property type="entry name" value="Polyprenyl_synt_CS"/>
</dbReference>
<accession>A0A7R9QHI9</accession>